<protein>
    <submittedName>
        <fullName evidence="3">Uncharacterized protein</fullName>
    </submittedName>
</protein>
<reference evidence="4 5" key="2">
    <citation type="submission" date="2024-07" db="EMBL/GenBank/DDBJ databases">
        <authorList>
            <person name="Akdeniz Z."/>
        </authorList>
    </citation>
    <scope>NUCLEOTIDE SEQUENCE [LARGE SCALE GENOMIC DNA]</scope>
</reference>
<reference evidence="3" key="1">
    <citation type="submission" date="2023-06" db="EMBL/GenBank/DDBJ databases">
        <authorList>
            <person name="Kurt Z."/>
        </authorList>
    </citation>
    <scope>NUCLEOTIDE SEQUENCE</scope>
</reference>
<keyword evidence="5" id="KW-1185">Reference proteome</keyword>
<dbReference type="GO" id="GO:0005737">
    <property type="term" value="C:cytoplasm"/>
    <property type="evidence" value="ECO:0007669"/>
    <property type="project" value="TreeGrafter"/>
</dbReference>
<keyword evidence="2" id="KW-0677">Repeat</keyword>
<dbReference type="Proteomes" id="UP001642409">
    <property type="component" value="Unassembled WGS sequence"/>
</dbReference>
<dbReference type="InterPro" id="IPR025875">
    <property type="entry name" value="Leu-rich_rpt_4"/>
</dbReference>
<gene>
    <name evidence="3" type="ORF">HINF_LOCUS35675</name>
    <name evidence="4" type="ORF">HINF_LOCUS48895</name>
</gene>
<evidence type="ECO:0000256" key="1">
    <source>
        <dbReference type="ARBA" id="ARBA00022614"/>
    </source>
</evidence>
<evidence type="ECO:0000313" key="5">
    <source>
        <dbReference type="Proteomes" id="UP001642409"/>
    </source>
</evidence>
<dbReference type="PANTHER" id="PTHR15454">
    <property type="entry name" value="NISCHARIN RELATED"/>
    <property type="match status" value="1"/>
</dbReference>
<keyword evidence="1" id="KW-0433">Leucine-rich repeat</keyword>
<dbReference type="Gene3D" id="3.80.10.10">
    <property type="entry name" value="Ribonuclease Inhibitor"/>
    <property type="match status" value="1"/>
</dbReference>
<dbReference type="InterPro" id="IPR001611">
    <property type="entry name" value="Leu-rich_rpt"/>
</dbReference>
<proteinExistence type="predicted"/>
<evidence type="ECO:0000313" key="4">
    <source>
        <dbReference type="EMBL" id="CAL6059753.1"/>
    </source>
</evidence>
<comment type="caution">
    <text evidence="3">The sequence shown here is derived from an EMBL/GenBank/DDBJ whole genome shotgun (WGS) entry which is preliminary data.</text>
</comment>
<dbReference type="Pfam" id="PF12799">
    <property type="entry name" value="LRR_4"/>
    <property type="match status" value="1"/>
</dbReference>
<dbReference type="PANTHER" id="PTHR15454:SF56">
    <property type="entry name" value="PROTEIN PHOSPHATASE 1 REGULATORY SUBUNIT 7-RELATED"/>
    <property type="match status" value="1"/>
</dbReference>
<dbReference type="InterPro" id="IPR032675">
    <property type="entry name" value="LRR_dom_sf"/>
</dbReference>
<sequence>MNEQIIHLLQENKIVKINSASDLMSLLQCNFPEQQLNIYAHLLDFSNIIGIQNLNLGQSDFLFDQSISSQINSINFISNYINVTVLDLSCNCIADVSPLQPLKRLKNLNLYSNNIKDATPLQVLTGLTVLNLSFNKIQDIHFIQFLTNLLKLDLNQNLILSIRPLKNLKKLVVLQVRNNYIFDMKILKLKQQQLVGSGKQLQVFKMMESIFLIDQNMQTILKRTKNIVQNIQTLKNKVTEQINQSIHKFCKQNQ</sequence>
<dbReference type="AlphaFoldDB" id="A0AA86PX60"/>
<dbReference type="EMBL" id="CAXDID020000227">
    <property type="protein sequence ID" value="CAL6059753.1"/>
    <property type="molecule type" value="Genomic_DNA"/>
</dbReference>
<name>A0AA86PX60_9EUKA</name>
<accession>A0AA86PX60</accession>
<evidence type="ECO:0000313" key="3">
    <source>
        <dbReference type="EMBL" id="CAI9948030.1"/>
    </source>
</evidence>
<dbReference type="PROSITE" id="PS51450">
    <property type="entry name" value="LRR"/>
    <property type="match status" value="4"/>
</dbReference>
<dbReference type="EMBL" id="CATOUU010000785">
    <property type="protein sequence ID" value="CAI9948030.1"/>
    <property type="molecule type" value="Genomic_DNA"/>
</dbReference>
<organism evidence="3">
    <name type="scientific">Hexamita inflata</name>
    <dbReference type="NCBI Taxonomy" id="28002"/>
    <lineage>
        <taxon>Eukaryota</taxon>
        <taxon>Metamonada</taxon>
        <taxon>Diplomonadida</taxon>
        <taxon>Hexamitidae</taxon>
        <taxon>Hexamitinae</taxon>
        <taxon>Hexamita</taxon>
    </lineage>
</organism>
<dbReference type="SUPFAM" id="SSF52075">
    <property type="entry name" value="Outer arm dynein light chain 1"/>
    <property type="match status" value="1"/>
</dbReference>
<evidence type="ECO:0000256" key="2">
    <source>
        <dbReference type="ARBA" id="ARBA00022737"/>
    </source>
</evidence>